<name>A0A0D8XEK7_DICVI</name>
<keyword evidence="1" id="KW-1015">Disulfide bond</keyword>
<proteinExistence type="predicted"/>
<gene>
    <name evidence="4" type="ORF">DICVIV_11908</name>
</gene>
<dbReference type="EMBL" id="KN716708">
    <property type="protein sequence ID" value="KJH42104.1"/>
    <property type="molecule type" value="Genomic_DNA"/>
</dbReference>
<dbReference type="PROSITE" id="PS51670">
    <property type="entry name" value="SHKT"/>
    <property type="match status" value="1"/>
</dbReference>
<evidence type="ECO:0000256" key="2">
    <source>
        <dbReference type="SAM" id="SignalP"/>
    </source>
</evidence>
<sequence>MHGECWFGFIVKAVKHRLFIEINIFLLFGGCSDAISNCNIDPAICLSIKLQEFVKTNCKRTCGYCDETTTTSPVILALDGYRTIFATARSTLLLRKCSIVVNYANYVNYRQTEIKIDTVAK</sequence>
<evidence type="ECO:0000259" key="3">
    <source>
        <dbReference type="PROSITE" id="PS51670"/>
    </source>
</evidence>
<keyword evidence="5" id="KW-1185">Reference proteome</keyword>
<dbReference type="InterPro" id="IPR003582">
    <property type="entry name" value="ShKT_dom"/>
</dbReference>
<feature type="signal peptide" evidence="2">
    <location>
        <begin position="1"/>
        <end position="34"/>
    </location>
</feature>
<feature type="domain" description="ShKT" evidence="3">
    <location>
        <begin position="31"/>
        <end position="65"/>
    </location>
</feature>
<reference evidence="4 5" key="1">
    <citation type="submission" date="2013-11" db="EMBL/GenBank/DDBJ databases">
        <title>Draft genome of the bovine lungworm Dictyocaulus viviparus.</title>
        <authorList>
            <person name="Mitreva M."/>
        </authorList>
    </citation>
    <scope>NUCLEOTIDE SEQUENCE [LARGE SCALE GENOMIC DNA]</scope>
    <source>
        <strain evidence="4 5">HannoverDv2000</strain>
    </source>
</reference>
<comment type="caution">
    <text evidence="1">Lacks conserved residue(s) required for the propagation of feature annotation.</text>
</comment>
<organism evidence="4 5">
    <name type="scientific">Dictyocaulus viviparus</name>
    <name type="common">Bovine lungworm</name>
    <dbReference type="NCBI Taxonomy" id="29172"/>
    <lineage>
        <taxon>Eukaryota</taxon>
        <taxon>Metazoa</taxon>
        <taxon>Ecdysozoa</taxon>
        <taxon>Nematoda</taxon>
        <taxon>Chromadorea</taxon>
        <taxon>Rhabditida</taxon>
        <taxon>Rhabditina</taxon>
        <taxon>Rhabditomorpha</taxon>
        <taxon>Strongyloidea</taxon>
        <taxon>Metastrongylidae</taxon>
        <taxon>Dictyocaulus</taxon>
    </lineage>
</organism>
<dbReference type="Proteomes" id="UP000053766">
    <property type="component" value="Unassembled WGS sequence"/>
</dbReference>
<dbReference type="Pfam" id="PF01549">
    <property type="entry name" value="ShK"/>
    <property type="match status" value="1"/>
</dbReference>
<evidence type="ECO:0000313" key="4">
    <source>
        <dbReference type="EMBL" id="KJH42104.1"/>
    </source>
</evidence>
<evidence type="ECO:0000313" key="5">
    <source>
        <dbReference type="Proteomes" id="UP000053766"/>
    </source>
</evidence>
<dbReference type="AlphaFoldDB" id="A0A0D8XEK7"/>
<evidence type="ECO:0000256" key="1">
    <source>
        <dbReference type="PROSITE-ProRule" id="PRU01005"/>
    </source>
</evidence>
<keyword evidence="2" id="KW-0732">Signal</keyword>
<protein>
    <submittedName>
        <fullName evidence="4">ShTK domain protein</fullName>
    </submittedName>
</protein>
<feature type="chain" id="PRO_5002335719" evidence="2">
    <location>
        <begin position="35"/>
        <end position="121"/>
    </location>
</feature>
<reference evidence="5" key="2">
    <citation type="journal article" date="2016" name="Sci. Rep.">
        <title>Dictyocaulus viviparus genome, variome and transcriptome elucidate lungworm biology and support future intervention.</title>
        <authorList>
            <person name="McNulty S.N."/>
            <person name="Strube C."/>
            <person name="Rosa B.A."/>
            <person name="Martin J.C."/>
            <person name="Tyagi R."/>
            <person name="Choi Y.J."/>
            <person name="Wang Q."/>
            <person name="Hallsworth Pepin K."/>
            <person name="Zhang X."/>
            <person name="Ozersky P."/>
            <person name="Wilson R.K."/>
            <person name="Sternberg P.W."/>
            <person name="Gasser R.B."/>
            <person name="Mitreva M."/>
        </authorList>
    </citation>
    <scope>NUCLEOTIDE SEQUENCE [LARGE SCALE GENOMIC DNA]</scope>
    <source>
        <strain evidence="5">HannoverDv2000</strain>
    </source>
</reference>
<accession>A0A0D8XEK7</accession>
<feature type="disulfide bond" evidence="1">
    <location>
        <begin position="31"/>
        <end position="65"/>
    </location>
</feature>